<proteinExistence type="predicted"/>
<dbReference type="AlphaFoldDB" id="A0A2J6RMR0"/>
<keyword evidence="3" id="KW-1185">Reference proteome</keyword>
<accession>A0A2J6RMR0</accession>
<organism evidence="2 3">
    <name type="scientific">Hyaloscypha variabilis (strain UAMH 11265 / GT02V1 / F)</name>
    <name type="common">Meliniomyces variabilis</name>
    <dbReference type="NCBI Taxonomy" id="1149755"/>
    <lineage>
        <taxon>Eukaryota</taxon>
        <taxon>Fungi</taxon>
        <taxon>Dikarya</taxon>
        <taxon>Ascomycota</taxon>
        <taxon>Pezizomycotina</taxon>
        <taxon>Leotiomycetes</taxon>
        <taxon>Helotiales</taxon>
        <taxon>Hyaloscyphaceae</taxon>
        <taxon>Hyaloscypha</taxon>
        <taxon>Hyaloscypha variabilis</taxon>
    </lineage>
</organism>
<evidence type="ECO:0000256" key="1">
    <source>
        <dbReference type="SAM" id="MobiDB-lite"/>
    </source>
</evidence>
<dbReference type="Proteomes" id="UP000235786">
    <property type="component" value="Unassembled WGS sequence"/>
</dbReference>
<sequence length="343" mass="37730">MDIDQENCNPGEIHLPPATAHQPPPSSIRCFGGVRHGFNSRSNRPFPYPPMSNTTPHPNRLAPMQSVTIDPAPNIRVQNLLAQQLNTPSQISSEHIGSMNPNSMERGLVCIDCGHHTGYTLPNQRPVPDVDLAQAAFNAASHSSNTFHPTSSSSSSRISLIVDLYYTCRDATESYITTLRPVRSHTACSGYHRHHPYSQNSRAEASACGVRTRTLMDNISIICTHMWRRARSDVLAPHREEAGAVRDMRDLYAWGEIISRAFQSDDLEEGDMDWESARGSLCSGLGTNVWTKVGEAAKKLCEWLGDAEASDICEGVVNELKELKGLKEKDGGFSDLEDFGGIS</sequence>
<reference evidence="2 3" key="1">
    <citation type="submission" date="2016-04" db="EMBL/GenBank/DDBJ databases">
        <title>A degradative enzymes factory behind the ericoid mycorrhizal symbiosis.</title>
        <authorList>
            <consortium name="DOE Joint Genome Institute"/>
            <person name="Martino E."/>
            <person name="Morin E."/>
            <person name="Grelet G."/>
            <person name="Kuo A."/>
            <person name="Kohler A."/>
            <person name="Daghino S."/>
            <person name="Barry K."/>
            <person name="Choi C."/>
            <person name="Cichocki N."/>
            <person name="Clum A."/>
            <person name="Copeland A."/>
            <person name="Hainaut M."/>
            <person name="Haridas S."/>
            <person name="Labutti K."/>
            <person name="Lindquist E."/>
            <person name="Lipzen A."/>
            <person name="Khouja H.-R."/>
            <person name="Murat C."/>
            <person name="Ohm R."/>
            <person name="Olson A."/>
            <person name="Spatafora J."/>
            <person name="Veneault-Fourrey C."/>
            <person name="Henrissat B."/>
            <person name="Grigoriev I."/>
            <person name="Martin F."/>
            <person name="Perotto S."/>
        </authorList>
    </citation>
    <scope>NUCLEOTIDE SEQUENCE [LARGE SCALE GENOMIC DNA]</scope>
    <source>
        <strain evidence="2 3">F</strain>
    </source>
</reference>
<dbReference type="OrthoDB" id="3562377at2759"/>
<dbReference type="EMBL" id="KZ613946">
    <property type="protein sequence ID" value="PMD39799.1"/>
    <property type="molecule type" value="Genomic_DNA"/>
</dbReference>
<protein>
    <submittedName>
        <fullName evidence="2">Uncharacterized protein</fullName>
    </submittedName>
</protein>
<feature type="region of interest" description="Disordered" evidence="1">
    <location>
        <begin position="1"/>
        <end position="27"/>
    </location>
</feature>
<gene>
    <name evidence="2" type="ORF">L207DRAFT_566688</name>
</gene>
<evidence type="ECO:0000313" key="2">
    <source>
        <dbReference type="EMBL" id="PMD39799.1"/>
    </source>
</evidence>
<evidence type="ECO:0000313" key="3">
    <source>
        <dbReference type="Proteomes" id="UP000235786"/>
    </source>
</evidence>
<name>A0A2J6RMR0_HYAVF</name>